<dbReference type="PROSITE" id="PS50110">
    <property type="entry name" value="RESPONSE_REGULATORY"/>
    <property type="match status" value="1"/>
</dbReference>
<dbReference type="InterPro" id="IPR000160">
    <property type="entry name" value="GGDEF_dom"/>
</dbReference>
<dbReference type="NCBIfam" id="TIGR00254">
    <property type="entry name" value="GGDEF"/>
    <property type="match status" value="1"/>
</dbReference>
<comment type="caution">
    <text evidence="6">The sequence shown here is derived from an EMBL/GenBank/DDBJ whole genome shotgun (WGS) entry which is preliminary data.</text>
</comment>
<evidence type="ECO:0000259" key="5">
    <source>
        <dbReference type="PROSITE" id="PS50887"/>
    </source>
</evidence>
<dbReference type="Gene3D" id="3.30.70.270">
    <property type="match status" value="1"/>
</dbReference>
<dbReference type="RefSeq" id="WP_321549478.1">
    <property type="nucleotide sequence ID" value="NZ_JAXIVS010000012.1"/>
</dbReference>
<dbReference type="Pfam" id="PF00990">
    <property type="entry name" value="GGDEF"/>
    <property type="match status" value="1"/>
</dbReference>
<dbReference type="InterPro" id="IPR029787">
    <property type="entry name" value="Nucleotide_cyclase"/>
</dbReference>
<comment type="catalytic activity">
    <reaction evidence="2">
        <text>2 GTP = 3',3'-c-di-GMP + 2 diphosphate</text>
        <dbReference type="Rhea" id="RHEA:24898"/>
        <dbReference type="ChEBI" id="CHEBI:33019"/>
        <dbReference type="ChEBI" id="CHEBI:37565"/>
        <dbReference type="ChEBI" id="CHEBI:58805"/>
        <dbReference type="EC" id="2.7.7.65"/>
    </reaction>
</comment>
<dbReference type="InterPro" id="IPR050469">
    <property type="entry name" value="Diguanylate_Cyclase"/>
</dbReference>
<protein>
    <recommendedName>
        <fullName evidence="1">diguanylate cyclase</fullName>
        <ecNumber evidence="1">2.7.7.65</ecNumber>
    </recommendedName>
</protein>
<dbReference type="PROSITE" id="PS50887">
    <property type="entry name" value="GGDEF"/>
    <property type="match status" value="1"/>
</dbReference>
<organism evidence="6 7">
    <name type="scientific">Hyalangium rubrum</name>
    <dbReference type="NCBI Taxonomy" id="3103134"/>
    <lineage>
        <taxon>Bacteria</taxon>
        <taxon>Pseudomonadati</taxon>
        <taxon>Myxococcota</taxon>
        <taxon>Myxococcia</taxon>
        <taxon>Myxococcales</taxon>
        <taxon>Cystobacterineae</taxon>
        <taxon>Archangiaceae</taxon>
        <taxon>Hyalangium</taxon>
    </lineage>
</organism>
<keyword evidence="7" id="KW-1185">Reference proteome</keyword>
<proteinExistence type="predicted"/>
<dbReference type="Proteomes" id="UP001291309">
    <property type="component" value="Unassembled WGS sequence"/>
</dbReference>
<dbReference type="InterPro" id="IPR043128">
    <property type="entry name" value="Rev_trsase/Diguanyl_cyclase"/>
</dbReference>
<dbReference type="EMBL" id="JAXIVS010000012">
    <property type="protein sequence ID" value="MDY7230764.1"/>
    <property type="molecule type" value="Genomic_DNA"/>
</dbReference>
<dbReference type="PANTHER" id="PTHR45138">
    <property type="entry name" value="REGULATORY COMPONENTS OF SENSORY TRANSDUCTION SYSTEM"/>
    <property type="match status" value="1"/>
</dbReference>
<evidence type="ECO:0000256" key="1">
    <source>
        <dbReference type="ARBA" id="ARBA00012528"/>
    </source>
</evidence>
<dbReference type="InterPro" id="IPR011006">
    <property type="entry name" value="CheY-like_superfamily"/>
</dbReference>
<dbReference type="Gene3D" id="3.40.50.2300">
    <property type="match status" value="1"/>
</dbReference>
<keyword evidence="6" id="KW-0548">Nucleotidyltransferase</keyword>
<evidence type="ECO:0000256" key="3">
    <source>
        <dbReference type="PROSITE-ProRule" id="PRU00169"/>
    </source>
</evidence>
<dbReference type="GO" id="GO:0052621">
    <property type="term" value="F:diguanylate cyclase activity"/>
    <property type="evidence" value="ECO:0007669"/>
    <property type="project" value="UniProtKB-EC"/>
</dbReference>
<dbReference type="EC" id="2.7.7.65" evidence="1"/>
<evidence type="ECO:0000256" key="2">
    <source>
        <dbReference type="ARBA" id="ARBA00034247"/>
    </source>
</evidence>
<evidence type="ECO:0000259" key="4">
    <source>
        <dbReference type="PROSITE" id="PS50110"/>
    </source>
</evidence>
<dbReference type="InterPro" id="IPR001789">
    <property type="entry name" value="Sig_transdc_resp-reg_receiver"/>
</dbReference>
<sequence length="317" mass="34401">MGLKRKHGGKAGLQPTVLLVEPRADELERTRALLAEGGFRVVPLTRFDAAAPLFEVIRPDAVVLAAQGPDFAAVATVRRLRQLGGSTVPLLYMVDPNEPEAWRHCLEKGQCVDMVSRSVSGAELALKLHSQLRLRAAVLRAAEGADTGTALVLHDPLTGLYNKAFFMAMIGQETRRAERYGGGFSVVTCAPQNFRAVRKQHGAAMADRLLVYTAVVLGQTVRESDVVARVSDGEFAMMLPGTAAEAMPTVLERVSARFELARFQVEGKVLRTSLMLGAVSFPDVVGAPTVLLKAALEEMRRSREVRRPDFGVSRISV</sequence>
<feature type="domain" description="GGDEF" evidence="5">
    <location>
        <begin position="182"/>
        <end position="317"/>
    </location>
</feature>
<evidence type="ECO:0000313" key="6">
    <source>
        <dbReference type="EMBL" id="MDY7230764.1"/>
    </source>
</evidence>
<dbReference type="SMART" id="SM00267">
    <property type="entry name" value="GGDEF"/>
    <property type="match status" value="1"/>
</dbReference>
<feature type="domain" description="Response regulatory" evidence="4">
    <location>
        <begin position="16"/>
        <end position="132"/>
    </location>
</feature>
<dbReference type="CDD" id="cd01949">
    <property type="entry name" value="GGDEF"/>
    <property type="match status" value="1"/>
</dbReference>
<dbReference type="PANTHER" id="PTHR45138:SF9">
    <property type="entry name" value="DIGUANYLATE CYCLASE DGCM-RELATED"/>
    <property type="match status" value="1"/>
</dbReference>
<dbReference type="SUPFAM" id="SSF52172">
    <property type="entry name" value="CheY-like"/>
    <property type="match status" value="1"/>
</dbReference>
<reference evidence="6 7" key="1">
    <citation type="submission" date="2023-12" db="EMBL/GenBank/DDBJ databases">
        <title>the genome sequence of Hyalangium sp. s54d21.</title>
        <authorList>
            <person name="Zhang X."/>
        </authorList>
    </citation>
    <scope>NUCLEOTIDE SEQUENCE [LARGE SCALE GENOMIC DNA]</scope>
    <source>
        <strain evidence="7">s54d21</strain>
    </source>
</reference>
<comment type="caution">
    <text evidence="3">Lacks conserved residue(s) required for the propagation of feature annotation.</text>
</comment>
<gene>
    <name evidence="6" type="ORF">SYV04_30490</name>
</gene>
<name>A0ABU5HBC7_9BACT</name>
<accession>A0ABU5HBC7</accession>
<evidence type="ECO:0000313" key="7">
    <source>
        <dbReference type="Proteomes" id="UP001291309"/>
    </source>
</evidence>
<keyword evidence="6" id="KW-0808">Transferase</keyword>
<dbReference type="SUPFAM" id="SSF55073">
    <property type="entry name" value="Nucleotide cyclase"/>
    <property type="match status" value="1"/>
</dbReference>